<evidence type="ECO:0000256" key="3">
    <source>
        <dbReference type="ARBA" id="ARBA00022833"/>
    </source>
</evidence>
<evidence type="ECO:0000259" key="5">
    <source>
        <dbReference type="PROSITE" id="PS51891"/>
    </source>
</evidence>
<name>A0A939ELM6_9HYPH</name>
<dbReference type="PANTHER" id="PTHR33337:SF40">
    <property type="entry name" value="CENP-V_GFA DOMAIN-CONTAINING PROTEIN-RELATED"/>
    <property type="match status" value="1"/>
</dbReference>
<keyword evidence="4" id="KW-0456">Lyase</keyword>
<dbReference type="RefSeq" id="WP_206938855.1">
    <property type="nucleotide sequence ID" value="NZ_JAFLNF010000002.1"/>
</dbReference>
<accession>A0A939ELM6</accession>
<reference evidence="6" key="1">
    <citation type="submission" date="2021-03" db="EMBL/GenBank/DDBJ databases">
        <title>Roseibium sp. CAU 1637 isolated from Incheon.</title>
        <authorList>
            <person name="Kim W."/>
        </authorList>
    </citation>
    <scope>NUCLEOTIDE SEQUENCE</scope>
    <source>
        <strain evidence="6">CAU 1637</strain>
    </source>
</reference>
<proteinExistence type="inferred from homology"/>
<sequence>MINGRCDCGKVMFEVQAVRETVTVCHCSQCRRTSGHLWASTHAPFKDLKFTADTGLEWYQSSDFAKRGFCKFCGSSLFYRMNDEDGIGIAAGSLDLPTGLELGKHIFVKDKGDYYQITDKVPQIERY</sequence>
<keyword evidence="2" id="KW-0479">Metal-binding</keyword>
<dbReference type="AlphaFoldDB" id="A0A939ELM6"/>
<organism evidence="6 7">
    <name type="scientific">Roseibium limicola</name>
    <dbReference type="NCBI Taxonomy" id="2816037"/>
    <lineage>
        <taxon>Bacteria</taxon>
        <taxon>Pseudomonadati</taxon>
        <taxon>Pseudomonadota</taxon>
        <taxon>Alphaproteobacteria</taxon>
        <taxon>Hyphomicrobiales</taxon>
        <taxon>Stappiaceae</taxon>
        <taxon>Roseibium</taxon>
    </lineage>
</organism>
<dbReference type="PROSITE" id="PS51891">
    <property type="entry name" value="CENP_V_GFA"/>
    <property type="match status" value="1"/>
</dbReference>
<dbReference type="PANTHER" id="PTHR33337">
    <property type="entry name" value="GFA DOMAIN-CONTAINING PROTEIN"/>
    <property type="match status" value="1"/>
</dbReference>
<feature type="domain" description="CENP-V/GFA" evidence="5">
    <location>
        <begin position="2"/>
        <end position="116"/>
    </location>
</feature>
<evidence type="ECO:0000256" key="4">
    <source>
        <dbReference type="ARBA" id="ARBA00023239"/>
    </source>
</evidence>
<keyword evidence="7" id="KW-1185">Reference proteome</keyword>
<dbReference type="GO" id="GO:0046872">
    <property type="term" value="F:metal ion binding"/>
    <property type="evidence" value="ECO:0007669"/>
    <property type="project" value="UniProtKB-KW"/>
</dbReference>
<dbReference type="GO" id="GO:0016846">
    <property type="term" value="F:carbon-sulfur lyase activity"/>
    <property type="evidence" value="ECO:0007669"/>
    <property type="project" value="InterPro"/>
</dbReference>
<comment type="similarity">
    <text evidence="1">Belongs to the Gfa family.</text>
</comment>
<keyword evidence="3" id="KW-0862">Zinc</keyword>
<dbReference type="SUPFAM" id="SSF51316">
    <property type="entry name" value="Mss4-like"/>
    <property type="match status" value="1"/>
</dbReference>
<dbReference type="Proteomes" id="UP000664779">
    <property type="component" value="Unassembled WGS sequence"/>
</dbReference>
<dbReference type="InterPro" id="IPR006913">
    <property type="entry name" value="CENP-V/GFA"/>
</dbReference>
<evidence type="ECO:0000256" key="2">
    <source>
        <dbReference type="ARBA" id="ARBA00022723"/>
    </source>
</evidence>
<dbReference type="Pfam" id="PF04828">
    <property type="entry name" value="GFA"/>
    <property type="match status" value="1"/>
</dbReference>
<evidence type="ECO:0000313" key="6">
    <source>
        <dbReference type="EMBL" id="MBO0344712.1"/>
    </source>
</evidence>
<comment type="caution">
    <text evidence="6">The sequence shown here is derived from an EMBL/GenBank/DDBJ whole genome shotgun (WGS) entry which is preliminary data.</text>
</comment>
<dbReference type="EMBL" id="JAFLNF010000002">
    <property type="protein sequence ID" value="MBO0344712.1"/>
    <property type="molecule type" value="Genomic_DNA"/>
</dbReference>
<dbReference type="InterPro" id="IPR011057">
    <property type="entry name" value="Mss4-like_sf"/>
</dbReference>
<evidence type="ECO:0000313" key="7">
    <source>
        <dbReference type="Proteomes" id="UP000664779"/>
    </source>
</evidence>
<protein>
    <submittedName>
        <fullName evidence="6">GFA family protein</fullName>
    </submittedName>
</protein>
<dbReference type="Gene3D" id="3.90.1590.10">
    <property type="entry name" value="glutathione-dependent formaldehyde- activating enzyme (gfa)"/>
    <property type="match status" value="1"/>
</dbReference>
<evidence type="ECO:0000256" key="1">
    <source>
        <dbReference type="ARBA" id="ARBA00005495"/>
    </source>
</evidence>
<gene>
    <name evidence="6" type="ORF">J0X15_05740</name>
</gene>